<evidence type="ECO:0000259" key="6">
    <source>
        <dbReference type="PROSITE" id="PS50011"/>
    </source>
</evidence>
<accession>A0A6A6IUV2</accession>
<dbReference type="PANTHER" id="PTHR43671:SF13">
    <property type="entry name" value="SERINE_THREONINE-PROTEIN KINASE NEK2"/>
    <property type="match status" value="1"/>
</dbReference>
<dbReference type="OrthoDB" id="1668230at2759"/>
<dbReference type="EMBL" id="ML987190">
    <property type="protein sequence ID" value="KAF2254166.1"/>
    <property type="molecule type" value="Genomic_DNA"/>
</dbReference>
<keyword evidence="4" id="KW-0418">Kinase</keyword>
<dbReference type="RefSeq" id="XP_033689170.1">
    <property type="nucleotide sequence ID" value="XM_033819710.1"/>
</dbReference>
<dbReference type="Proteomes" id="UP000800094">
    <property type="component" value="Unassembled WGS sequence"/>
</dbReference>
<organism evidence="7 8">
    <name type="scientific">Trematosphaeria pertusa</name>
    <dbReference type="NCBI Taxonomy" id="390896"/>
    <lineage>
        <taxon>Eukaryota</taxon>
        <taxon>Fungi</taxon>
        <taxon>Dikarya</taxon>
        <taxon>Ascomycota</taxon>
        <taxon>Pezizomycotina</taxon>
        <taxon>Dothideomycetes</taxon>
        <taxon>Pleosporomycetidae</taxon>
        <taxon>Pleosporales</taxon>
        <taxon>Massarineae</taxon>
        <taxon>Trematosphaeriaceae</taxon>
        <taxon>Trematosphaeria</taxon>
    </lineage>
</organism>
<evidence type="ECO:0000256" key="3">
    <source>
        <dbReference type="ARBA" id="ARBA00022741"/>
    </source>
</evidence>
<dbReference type="PROSITE" id="PS50011">
    <property type="entry name" value="PROTEIN_KINASE_DOM"/>
    <property type="match status" value="1"/>
</dbReference>
<evidence type="ECO:0000313" key="7">
    <source>
        <dbReference type="EMBL" id="KAF2254166.1"/>
    </source>
</evidence>
<dbReference type="GO" id="GO:0005524">
    <property type="term" value="F:ATP binding"/>
    <property type="evidence" value="ECO:0007669"/>
    <property type="project" value="UniProtKB-KW"/>
</dbReference>
<keyword evidence="5" id="KW-0067">ATP-binding</keyword>
<dbReference type="InterPro" id="IPR050660">
    <property type="entry name" value="NEK_Ser/Thr_kinase"/>
</dbReference>
<dbReference type="InterPro" id="IPR011009">
    <property type="entry name" value="Kinase-like_dom_sf"/>
</dbReference>
<keyword evidence="8" id="KW-1185">Reference proteome</keyword>
<evidence type="ECO:0000313" key="8">
    <source>
        <dbReference type="Proteomes" id="UP000800094"/>
    </source>
</evidence>
<dbReference type="EC" id="2.7.11.1" evidence="1"/>
<evidence type="ECO:0000256" key="4">
    <source>
        <dbReference type="ARBA" id="ARBA00022777"/>
    </source>
</evidence>
<protein>
    <recommendedName>
        <fullName evidence="1">non-specific serine/threonine protein kinase</fullName>
        <ecNumber evidence="1">2.7.11.1</ecNumber>
    </recommendedName>
</protein>
<keyword evidence="3" id="KW-0547">Nucleotide-binding</keyword>
<dbReference type="InterPro" id="IPR000719">
    <property type="entry name" value="Prot_kinase_dom"/>
</dbReference>
<gene>
    <name evidence="7" type="ORF">BU26DRAFT_134505</name>
</gene>
<evidence type="ECO:0000256" key="5">
    <source>
        <dbReference type="ARBA" id="ARBA00022840"/>
    </source>
</evidence>
<keyword evidence="2" id="KW-0808">Transferase</keyword>
<dbReference type="SUPFAM" id="SSF56112">
    <property type="entry name" value="Protein kinase-like (PK-like)"/>
    <property type="match status" value="1"/>
</dbReference>
<dbReference type="GO" id="GO:0004674">
    <property type="term" value="F:protein serine/threonine kinase activity"/>
    <property type="evidence" value="ECO:0007669"/>
    <property type="project" value="UniProtKB-EC"/>
</dbReference>
<feature type="domain" description="Protein kinase" evidence="6">
    <location>
        <begin position="9"/>
        <end position="184"/>
    </location>
</feature>
<name>A0A6A6IUV2_9PLEO</name>
<dbReference type="GeneID" id="54573040"/>
<sequence>MATFLPPGIDSTNIVGFGTTGLVAVFPGTQKVIKFPHPEPDARARCEVEVEVYERLERSRKKESCSTILRYHGNSKYGITLEYAEIGSLREHLRTAGTPSTEFLLRWARQAAEALVFCYASAVLHGDINCSNFFLDGDQNLKLGDFAGSSIDNSPATICYSTTHQLPTLDSSSKSEDVIITKET</sequence>
<dbReference type="AlphaFoldDB" id="A0A6A6IUV2"/>
<evidence type="ECO:0000256" key="2">
    <source>
        <dbReference type="ARBA" id="ARBA00022679"/>
    </source>
</evidence>
<proteinExistence type="predicted"/>
<dbReference type="Pfam" id="PF00069">
    <property type="entry name" value="Pkinase"/>
    <property type="match status" value="1"/>
</dbReference>
<dbReference type="Gene3D" id="1.10.510.10">
    <property type="entry name" value="Transferase(Phosphotransferase) domain 1"/>
    <property type="match status" value="1"/>
</dbReference>
<reference evidence="7" key="1">
    <citation type="journal article" date="2020" name="Stud. Mycol.">
        <title>101 Dothideomycetes genomes: a test case for predicting lifestyles and emergence of pathogens.</title>
        <authorList>
            <person name="Haridas S."/>
            <person name="Albert R."/>
            <person name="Binder M."/>
            <person name="Bloem J."/>
            <person name="Labutti K."/>
            <person name="Salamov A."/>
            <person name="Andreopoulos B."/>
            <person name="Baker S."/>
            <person name="Barry K."/>
            <person name="Bills G."/>
            <person name="Bluhm B."/>
            <person name="Cannon C."/>
            <person name="Castanera R."/>
            <person name="Culley D."/>
            <person name="Daum C."/>
            <person name="Ezra D."/>
            <person name="Gonzalez J."/>
            <person name="Henrissat B."/>
            <person name="Kuo A."/>
            <person name="Liang C."/>
            <person name="Lipzen A."/>
            <person name="Lutzoni F."/>
            <person name="Magnuson J."/>
            <person name="Mondo S."/>
            <person name="Nolan M."/>
            <person name="Ohm R."/>
            <person name="Pangilinan J."/>
            <person name="Park H.-J."/>
            <person name="Ramirez L."/>
            <person name="Alfaro M."/>
            <person name="Sun H."/>
            <person name="Tritt A."/>
            <person name="Yoshinaga Y."/>
            <person name="Zwiers L.-H."/>
            <person name="Turgeon B."/>
            <person name="Goodwin S."/>
            <person name="Spatafora J."/>
            <person name="Crous P."/>
            <person name="Grigoriev I."/>
        </authorList>
    </citation>
    <scope>NUCLEOTIDE SEQUENCE</scope>
    <source>
        <strain evidence="7">CBS 122368</strain>
    </source>
</reference>
<dbReference type="PANTHER" id="PTHR43671">
    <property type="entry name" value="SERINE/THREONINE-PROTEIN KINASE NEK"/>
    <property type="match status" value="1"/>
</dbReference>
<evidence type="ECO:0000256" key="1">
    <source>
        <dbReference type="ARBA" id="ARBA00012513"/>
    </source>
</evidence>